<reference evidence="2" key="1">
    <citation type="submission" date="2016-01" db="EMBL/GenBank/DDBJ databases">
        <authorList>
            <person name="Peeters C."/>
        </authorList>
    </citation>
    <scope>NUCLEOTIDE SEQUENCE [LARGE SCALE GENOMIC DNA]</scope>
    <source>
        <strain evidence="2">LMG 29323</strain>
    </source>
</reference>
<protein>
    <submittedName>
        <fullName evidence="2">Metallopeptidase ImmA</fullName>
        <ecNumber evidence="2">3.4.-.-</ecNumber>
    </submittedName>
</protein>
<dbReference type="PANTHER" id="PTHR43236:SF1">
    <property type="entry name" value="BLL7220 PROTEIN"/>
    <property type="match status" value="1"/>
</dbReference>
<accession>A0A158BYP1</accession>
<dbReference type="Proteomes" id="UP000054911">
    <property type="component" value="Unassembled WGS sequence"/>
</dbReference>
<keyword evidence="2" id="KW-0378">Hydrolase</keyword>
<dbReference type="EMBL" id="FCOE02000014">
    <property type="protein sequence ID" value="SAK74397.1"/>
    <property type="molecule type" value="Genomic_DNA"/>
</dbReference>
<dbReference type="AlphaFoldDB" id="A0A158BYP1"/>
<evidence type="ECO:0000313" key="3">
    <source>
        <dbReference type="Proteomes" id="UP000054911"/>
    </source>
</evidence>
<dbReference type="InterPro" id="IPR052345">
    <property type="entry name" value="Rad_response_metalloprotease"/>
</dbReference>
<comment type="caution">
    <text evidence="2">The sequence shown here is derived from an EMBL/GenBank/DDBJ whole genome shotgun (WGS) entry which is preliminary data.</text>
</comment>
<dbReference type="Pfam" id="PF06114">
    <property type="entry name" value="Peptidase_M78"/>
    <property type="match status" value="1"/>
</dbReference>
<dbReference type="EC" id="3.4.-.-" evidence="2"/>
<keyword evidence="3" id="KW-1185">Reference proteome</keyword>
<dbReference type="PANTHER" id="PTHR43236">
    <property type="entry name" value="ANTITOXIN HIGA1"/>
    <property type="match status" value="1"/>
</dbReference>
<feature type="domain" description="IrrE N-terminal-like" evidence="1">
    <location>
        <begin position="30"/>
        <end position="149"/>
    </location>
</feature>
<evidence type="ECO:0000259" key="1">
    <source>
        <dbReference type="Pfam" id="PF06114"/>
    </source>
</evidence>
<organism evidence="2 3">
    <name type="scientific">Caballeronia pedi</name>
    <dbReference type="NCBI Taxonomy" id="1777141"/>
    <lineage>
        <taxon>Bacteria</taxon>
        <taxon>Pseudomonadati</taxon>
        <taxon>Pseudomonadota</taxon>
        <taxon>Betaproteobacteria</taxon>
        <taxon>Burkholderiales</taxon>
        <taxon>Burkholderiaceae</taxon>
        <taxon>Caballeronia</taxon>
    </lineage>
</organism>
<proteinExistence type="predicted"/>
<gene>
    <name evidence="2" type="primary">immA</name>
    <name evidence="2" type="ORF">AWB80_04224</name>
</gene>
<dbReference type="STRING" id="1777141.AWB80_04224"/>
<name>A0A158BYP1_9BURK</name>
<dbReference type="GO" id="GO:0016787">
    <property type="term" value="F:hydrolase activity"/>
    <property type="evidence" value="ECO:0007669"/>
    <property type="project" value="UniProtKB-KW"/>
</dbReference>
<dbReference type="InterPro" id="IPR010359">
    <property type="entry name" value="IrrE_HExxH"/>
</dbReference>
<evidence type="ECO:0000313" key="2">
    <source>
        <dbReference type="EMBL" id="SAK74397.1"/>
    </source>
</evidence>
<sequence length="155" mass="17670">MPTMAARYMLSEYWDGFLPVDPAVIARAADVTVEHDPGLGEAFGRFEFVDGRPHIYTNPNEPDVRQRFTIAHELGHYALEHGNWFIDTENEFSKVQLDTVERQANLFALELLIPSCAVEILLGKRNISSFRTLTEMFKVSDLALEFKLKKLGWAP</sequence>
<dbReference type="Gene3D" id="1.10.10.2910">
    <property type="match status" value="1"/>
</dbReference>